<dbReference type="Pfam" id="PF02565">
    <property type="entry name" value="RecO_C"/>
    <property type="match status" value="1"/>
</dbReference>
<dbReference type="PANTHER" id="PTHR33991:SF1">
    <property type="entry name" value="DNA REPAIR PROTEIN RECO"/>
    <property type="match status" value="1"/>
</dbReference>
<name>A0A840TRZ3_9BACT</name>
<evidence type="ECO:0000256" key="1">
    <source>
        <dbReference type="ARBA" id="ARBA00007452"/>
    </source>
</evidence>
<dbReference type="GO" id="GO:0006310">
    <property type="term" value="P:DNA recombination"/>
    <property type="evidence" value="ECO:0007669"/>
    <property type="project" value="UniProtKB-UniRule"/>
</dbReference>
<dbReference type="GO" id="GO:0043590">
    <property type="term" value="C:bacterial nucleoid"/>
    <property type="evidence" value="ECO:0007669"/>
    <property type="project" value="TreeGrafter"/>
</dbReference>
<evidence type="ECO:0000256" key="2">
    <source>
        <dbReference type="ARBA" id="ARBA00021310"/>
    </source>
</evidence>
<gene>
    <name evidence="7" type="primary">recO</name>
    <name evidence="9" type="ORF">HNQ92_004862</name>
</gene>
<comment type="function">
    <text evidence="7">Involved in DNA repair and RecF pathway recombination.</text>
</comment>
<evidence type="ECO:0000313" key="10">
    <source>
        <dbReference type="Proteomes" id="UP000557307"/>
    </source>
</evidence>
<dbReference type="AlphaFoldDB" id="A0A840TRZ3"/>
<dbReference type="InterPro" id="IPR042242">
    <property type="entry name" value="RecO_C"/>
</dbReference>
<dbReference type="InterPro" id="IPR012340">
    <property type="entry name" value="NA-bd_OB-fold"/>
</dbReference>
<reference evidence="9 10" key="1">
    <citation type="submission" date="2020-08" db="EMBL/GenBank/DDBJ databases">
        <title>Genomic Encyclopedia of Type Strains, Phase IV (KMG-IV): sequencing the most valuable type-strain genomes for metagenomic binning, comparative biology and taxonomic classification.</title>
        <authorList>
            <person name="Goeker M."/>
        </authorList>
    </citation>
    <scope>NUCLEOTIDE SEQUENCE [LARGE SCALE GENOMIC DNA]</scope>
    <source>
        <strain evidence="9 10">DSM 105074</strain>
    </source>
</reference>
<evidence type="ECO:0000256" key="4">
    <source>
        <dbReference type="ARBA" id="ARBA00023172"/>
    </source>
</evidence>
<dbReference type="NCBIfam" id="TIGR00613">
    <property type="entry name" value="reco"/>
    <property type="match status" value="1"/>
</dbReference>
<evidence type="ECO:0000259" key="8">
    <source>
        <dbReference type="Pfam" id="PF11967"/>
    </source>
</evidence>
<sequence>MLHKTRGIALSYIRYRESSIIAKIYTEAFGIQSYIVNSVRSSRAKSNRIALFQPLTLLDLVVYHKPNREEALHRISEIKCRVPFHSLPFEVIKSSLALFITELLGKTLREEESNEPLFQFIEDSVRYLDEAEKGYQNFHLHFLLQLAAYLGFGLDSSQGFEEELTQRHYPHRLDAAQREALLIFLAAPYGTPAPLDASRRAVLLEMILFFYNIHLDSLGEIKSLEVLREVLH</sequence>
<evidence type="ECO:0000256" key="7">
    <source>
        <dbReference type="HAMAP-Rule" id="MF_00201"/>
    </source>
</evidence>
<evidence type="ECO:0000256" key="3">
    <source>
        <dbReference type="ARBA" id="ARBA00022763"/>
    </source>
</evidence>
<dbReference type="SUPFAM" id="SSF57863">
    <property type="entry name" value="ArfGap/RecO-like zinc finger"/>
    <property type="match status" value="1"/>
</dbReference>
<protein>
    <recommendedName>
        <fullName evidence="2 7">DNA repair protein RecO</fullName>
    </recommendedName>
    <alternativeName>
        <fullName evidence="6 7">Recombination protein O</fullName>
    </alternativeName>
</protein>
<keyword evidence="5 7" id="KW-0234">DNA repair</keyword>
<dbReference type="Gene3D" id="2.40.50.140">
    <property type="entry name" value="Nucleic acid-binding proteins"/>
    <property type="match status" value="1"/>
</dbReference>
<dbReference type="RefSeq" id="WP_184178109.1">
    <property type="nucleotide sequence ID" value="NZ_JACHGF010000011.1"/>
</dbReference>
<dbReference type="GO" id="GO:0006302">
    <property type="term" value="P:double-strand break repair"/>
    <property type="evidence" value="ECO:0007669"/>
    <property type="project" value="TreeGrafter"/>
</dbReference>
<keyword evidence="10" id="KW-1185">Reference proteome</keyword>
<comment type="similarity">
    <text evidence="1 7">Belongs to the RecO family.</text>
</comment>
<dbReference type="InterPro" id="IPR003717">
    <property type="entry name" value="RecO"/>
</dbReference>
<dbReference type="EMBL" id="JACHGF010000011">
    <property type="protein sequence ID" value="MBB5286701.1"/>
    <property type="molecule type" value="Genomic_DNA"/>
</dbReference>
<feature type="domain" description="DNA replication/recombination mediator RecO N-terminal" evidence="8">
    <location>
        <begin position="1"/>
        <end position="80"/>
    </location>
</feature>
<evidence type="ECO:0000256" key="6">
    <source>
        <dbReference type="ARBA" id="ARBA00033409"/>
    </source>
</evidence>
<evidence type="ECO:0000256" key="5">
    <source>
        <dbReference type="ARBA" id="ARBA00023204"/>
    </source>
</evidence>
<comment type="caution">
    <text evidence="9">The sequence shown here is derived from an EMBL/GenBank/DDBJ whole genome shotgun (WGS) entry which is preliminary data.</text>
</comment>
<dbReference type="InterPro" id="IPR022572">
    <property type="entry name" value="DNA_rep/recomb_RecO_N"/>
</dbReference>
<keyword evidence="3 7" id="KW-0227">DNA damage</keyword>
<dbReference type="Proteomes" id="UP000557307">
    <property type="component" value="Unassembled WGS sequence"/>
</dbReference>
<proteinExistence type="inferred from homology"/>
<dbReference type="Pfam" id="PF11967">
    <property type="entry name" value="RecO_N"/>
    <property type="match status" value="1"/>
</dbReference>
<dbReference type="SUPFAM" id="SSF50249">
    <property type="entry name" value="Nucleic acid-binding proteins"/>
    <property type="match status" value="1"/>
</dbReference>
<dbReference type="InterPro" id="IPR037278">
    <property type="entry name" value="ARFGAP/RecO"/>
</dbReference>
<evidence type="ECO:0000313" key="9">
    <source>
        <dbReference type="EMBL" id="MBB5286701.1"/>
    </source>
</evidence>
<keyword evidence="4 7" id="KW-0233">DNA recombination</keyword>
<dbReference type="Gene3D" id="1.20.1440.120">
    <property type="entry name" value="Recombination protein O, C-terminal domain"/>
    <property type="match status" value="1"/>
</dbReference>
<dbReference type="HAMAP" id="MF_00201">
    <property type="entry name" value="RecO"/>
    <property type="match status" value="1"/>
</dbReference>
<organism evidence="9 10">
    <name type="scientific">Rhabdobacter roseus</name>
    <dbReference type="NCBI Taxonomy" id="1655419"/>
    <lineage>
        <taxon>Bacteria</taxon>
        <taxon>Pseudomonadati</taxon>
        <taxon>Bacteroidota</taxon>
        <taxon>Cytophagia</taxon>
        <taxon>Cytophagales</taxon>
        <taxon>Cytophagaceae</taxon>
        <taxon>Rhabdobacter</taxon>
    </lineage>
</organism>
<accession>A0A840TRZ3</accession>
<dbReference type="PANTHER" id="PTHR33991">
    <property type="entry name" value="DNA REPAIR PROTEIN RECO"/>
    <property type="match status" value="1"/>
</dbReference>